<dbReference type="GO" id="GO:0003714">
    <property type="term" value="F:transcription corepressor activity"/>
    <property type="evidence" value="ECO:0007669"/>
    <property type="project" value="InterPro"/>
</dbReference>
<keyword evidence="3" id="KW-1185">Reference proteome</keyword>
<dbReference type="Ensembl" id="ENSCCRT00010116690.1">
    <property type="protein sequence ID" value="ENSCCRP00010105013.1"/>
    <property type="gene ID" value="ENSCCRG00010046280.1"/>
</dbReference>
<evidence type="ECO:0000313" key="3">
    <source>
        <dbReference type="Proteomes" id="UP000694427"/>
    </source>
</evidence>
<dbReference type="Gene3D" id="1.20.5.430">
    <property type="match status" value="1"/>
</dbReference>
<dbReference type="PANTHER" id="PTHR19424:SF0">
    <property type="entry name" value="HEAT SHOCK FACTOR BINDING PROTEIN 1"/>
    <property type="match status" value="1"/>
</dbReference>
<dbReference type="PANTHER" id="PTHR19424">
    <property type="entry name" value="HEAT SHOCK FACTOR BINDING PROTEIN 1"/>
    <property type="match status" value="1"/>
</dbReference>
<dbReference type="Pfam" id="PF06825">
    <property type="entry name" value="HSBP1"/>
    <property type="match status" value="1"/>
</dbReference>
<comment type="similarity">
    <text evidence="1">Belongs to the HSBP1 family.</text>
</comment>
<protein>
    <submittedName>
        <fullName evidence="2">Heat shock factor binding protein 1 like 1</fullName>
    </submittedName>
</protein>
<evidence type="ECO:0000313" key="2">
    <source>
        <dbReference type="Ensembl" id="ENSCCRP00010105013.1"/>
    </source>
</evidence>
<dbReference type="InterPro" id="IPR009643">
    <property type="entry name" value="HS1-bd"/>
</dbReference>
<evidence type="ECO:0000256" key="1">
    <source>
        <dbReference type="ARBA" id="ARBA00006349"/>
    </source>
</evidence>
<name>A0A8C1PH40_CYPCA</name>
<reference evidence="2" key="1">
    <citation type="submission" date="2025-08" db="UniProtKB">
        <authorList>
            <consortium name="Ensembl"/>
        </authorList>
    </citation>
    <scope>IDENTIFICATION</scope>
</reference>
<proteinExistence type="inferred from homology"/>
<sequence length="82" mass="9208">MAGSGSKAAKDLTAMMETTMQQLQSRFQNLSDQIISKNIFSDMGTRIDELEKNVGDLMTQAGAENHYKAKQVHWIYLILSLN</sequence>
<dbReference type="Proteomes" id="UP000694427">
    <property type="component" value="Unplaced"/>
</dbReference>
<dbReference type="AlphaFoldDB" id="A0A8C1PH40"/>
<reference evidence="2" key="2">
    <citation type="submission" date="2025-09" db="UniProtKB">
        <authorList>
            <consortium name="Ensembl"/>
        </authorList>
    </citation>
    <scope>IDENTIFICATION</scope>
</reference>
<dbReference type="GO" id="GO:0070370">
    <property type="term" value="P:cellular heat acclimation"/>
    <property type="evidence" value="ECO:0007669"/>
    <property type="project" value="TreeGrafter"/>
</dbReference>
<accession>A0A8C1PH40</accession>
<dbReference type="GO" id="GO:0005634">
    <property type="term" value="C:nucleus"/>
    <property type="evidence" value="ECO:0007669"/>
    <property type="project" value="TreeGrafter"/>
</dbReference>
<dbReference type="GO" id="GO:0005829">
    <property type="term" value="C:cytosol"/>
    <property type="evidence" value="ECO:0007669"/>
    <property type="project" value="TreeGrafter"/>
</dbReference>
<organism evidence="2 3">
    <name type="scientific">Cyprinus carpio</name>
    <name type="common">Common carp</name>
    <dbReference type="NCBI Taxonomy" id="7962"/>
    <lineage>
        <taxon>Eukaryota</taxon>
        <taxon>Metazoa</taxon>
        <taxon>Chordata</taxon>
        <taxon>Craniata</taxon>
        <taxon>Vertebrata</taxon>
        <taxon>Euteleostomi</taxon>
        <taxon>Actinopterygii</taxon>
        <taxon>Neopterygii</taxon>
        <taxon>Teleostei</taxon>
        <taxon>Ostariophysi</taxon>
        <taxon>Cypriniformes</taxon>
        <taxon>Cyprinidae</taxon>
        <taxon>Cyprininae</taxon>
        <taxon>Cyprinus</taxon>
    </lineage>
</organism>